<proteinExistence type="inferred from homology"/>
<keyword evidence="4 8" id="KW-1133">Transmembrane helix</keyword>
<evidence type="ECO:0000256" key="4">
    <source>
        <dbReference type="ARBA" id="ARBA00022989"/>
    </source>
</evidence>
<dbReference type="InterPro" id="IPR018456">
    <property type="entry name" value="PTR2_symporter_CS"/>
</dbReference>
<feature type="transmembrane region" description="Helical" evidence="8">
    <location>
        <begin position="79"/>
        <end position="96"/>
    </location>
</feature>
<dbReference type="PROSITE" id="PS01023">
    <property type="entry name" value="PTR2_2"/>
    <property type="match status" value="1"/>
</dbReference>
<evidence type="ECO:0000256" key="7">
    <source>
        <dbReference type="SAM" id="MobiDB-lite"/>
    </source>
</evidence>
<evidence type="ECO:0000256" key="5">
    <source>
        <dbReference type="ARBA" id="ARBA00023136"/>
    </source>
</evidence>
<name>A0A7R9Z336_9CHLO</name>
<keyword evidence="6" id="KW-0813">Transport</keyword>
<feature type="transmembrane region" description="Helical" evidence="8">
    <location>
        <begin position="465"/>
        <end position="482"/>
    </location>
</feature>
<feature type="transmembrane region" description="Helical" evidence="8">
    <location>
        <begin position="417"/>
        <end position="444"/>
    </location>
</feature>
<feature type="transmembrane region" description="Helical" evidence="8">
    <location>
        <begin position="243"/>
        <end position="263"/>
    </location>
</feature>
<comment type="similarity">
    <text evidence="2 6">Belongs to the major facilitator superfamily. Proton-dependent oligopeptide transporter (POT/PTR) (TC 2.A.17) family.</text>
</comment>
<dbReference type="AlphaFoldDB" id="A0A7R9Z336"/>
<dbReference type="PROSITE" id="PS01022">
    <property type="entry name" value="PTR2_1"/>
    <property type="match status" value="1"/>
</dbReference>
<evidence type="ECO:0000256" key="6">
    <source>
        <dbReference type="RuleBase" id="RU003755"/>
    </source>
</evidence>
<dbReference type="EMBL" id="HBEC01035723">
    <property type="protein sequence ID" value="CAD8302454.1"/>
    <property type="molecule type" value="Transcribed_RNA"/>
</dbReference>
<feature type="region of interest" description="Disordered" evidence="7">
    <location>
        <begin position="678"/>
        <end position="731"/>
    </location>
</feature>
<dbReference type="PANTHER" id="PTHR11654">
    <property type="entry name" value="OLIGOPEPTIDE TRANSPORTER-RELATED"/>
    <property type="match status" value="1"/>
</dbReference>
<gene>
    <name evidence="9" type="ORF">CEUR00632_LOCUS16571</name>
</gene>
<feature type="transmembrane region" description="Helical" evidence="8">
    <location>
        <begin position="169"/>
        <end position="189"/>
    </location>
</feature>
<evidence type="ECO:0008006" key="10">
    <source>
        <dbReference type="Google" id="ProtNLM"/>
    </source>
</evidence>
<dbReference type="InterPro" id="IPR036259">
    <property type="entry name" value="MFS_trans_sf"/>
</dbReference>
<evidence type="ECO:0000256" key="3">
    <source>
        <dbReference type="ARBA" id="ARBA00022692"/>
    </source>
</evidence>
<keyword evidence="5 8" id="KW-0472">Membrane</keyword>
<dbReference type="InterPro" id="IPR000109">
    <property type="entry name" value="POT_fam"/>
</dbReference>
<feature type="transmembrane region" description="Helical" evidence="8">
    <location>
        <begin position="529"/>
        <end position="548"/>
    </location>
</feature>
<feature type="transmembrane region" description="Helical" evidence="8">
    <location>
        <begin position="560"/>
        <end position="584"/>
    </location>
</feature>
<dbReference type="Gene3D" id="1.20.1250.20">
    <property type="entry name" value="MFS general substrate transporter like domains"/>
    <property type="match status" value="1"/>
</dbReference>
<dbReference type="Pfam" id="PF00854">
    <property type="entry name" value="PTR2"/>
    <property type="match status" value="1"/>
</dbReference>
<keyword evidence="3 6" id="KW-0812">Transmembrane</keyword>
<dbReference type="SUPFAM" id="SSF103473">
    <property type="entry name" value="MFS general substrate transporter"/>
    <property type="match status" value="1"/>
</dbReference>
<feature type="transmembrane region" description="Helical" evidence="8">
    <location>
        <begin position="136"/>
        <end position="157"/>
    </location>
</feature>
<accession>A0A7R9Z336</accession>
<evidence type="ECO:0000256" key="1">
    <source>
        <dbReference type="ARBA" id="ARBA00004141"/>
    </source>
</evidence>
<feature type="transmembrane region" description="Helical" evidence="8">
    <location>
        <begin position="102"/>
        <end position="124"/>
    </location>
</feature>
<organism evidence="9">
    <name type="scientific">Chlamydomonas euryale</name>
    <dbReference type="NCBI Taxonomy" id="1486919"/>
    <lineage>
        <taxon>Eukaryota</taxon>
        <taxon>Viridiplantae</taxon>
        <taxon>Chlorophyta</taxon>
        <taxon>core chlorophytes</taxon>
        <taxon>Chlorophyceae</taxon>
        <taxon>CS clade</taxon>
        <taxon>Chlamydomonadales</taxon>
        <taxon>Chlamydomonadaceae</taxon>
        <taxon>Chlamydomonas</taxon>
    </lineage>
</organism>
<evidence type="ECO:0000313" key="9">
    <source>
        <dbReference type="EMBL" id="CAD8302454.1"/>
    </source>
</evidence>
<sequence length="731" mass="79298">MSAFGAPAPRLSLEDRRPSLPSPNGDAGDAQARAPLLSKQASSQQALPGLASAASPRSKRSVLLTVCPFILSNEFCERLAFYGLATNLVTYITTVIGGNPGFAAVMVAIFTGACYTTPLIGAIIADSLLGRFRTILAFSTIYLLGIFLLTLSSWPPAGGVPGPGEDPTWWSYTILFSALGVIALGTGGIKPNVSAFGADQFNLARTQDRREKESFFNAFYASINLGSLIACTAVVYVQDQVSWTLGFAIPGFAMLLAICIFLAGRSVYVHVPPTESPVLRVIRVIGAALKNRRRKKKQLSPPSTVSHDDSLRAGQRGLTAAGRQTANGGNRADVPVLTASMSHKWLDDAITEWHTSQGQHMRIEGLTGYSPQQVEEVKLVLRLLPVFLSSILYWTIYTQMGAMFVNQGNIMNRDVKLGSSTVTMPAASMAVFNTISIILLIWVYDRLFEPGVRRLGYNMTMLRRAGWGMVIAALAMGAAAIVEAVRLRAYYKQFCTPCELDGPAAAGTPACGCNPGVPDVSIFWQAPQYVLIGLSEVFTSIAQIEFFYDQAPDVMRSCSMALGLLSTAMGSYLSGLLTYLVTVVTEHMGHQWLPKDLNQGRLDLFFLLMMVLMVANTAAFVAVAINYQYKTVEHKETRARHVKAAPTHLRSRSSPQVLESLVVPPQWISGPAAAQPMPFPSSSQPMAIGRRTPFTNVVPAESSDEEGDEDVEQYSRSLTYQPFLKTRGAPH</sequence>
<dbReference type="GO" id="GO:0006857">
    <property type="term" value="P:oligopeptide transport"/>
    <property type="evidence" value="ECO:0007669"/>
    <property type="project" value="InterPro"/>
</dbReference>
<comment type="subcellular location">
    <subcellularLocation>
        <location evidence="1 6">Membrane</location>
        <topology evidence="1 6">Multi-pass membrane protein</topology>
    </subcellularLocation>
</comment>
<feature type="region of interest" description="Disordered" evidence="7">
    <location>
        <begin position="1"/>
        <end position="39"/>
    </location>
</feature>
<dbReference type="GO" id="GO:0016020">
    <property type="term" value="C:membrane"/>
    <property type="evidence" value="ECO:0007669"/>
    <property type="project" value="UniProtKB-SubCell"/>
</dbReference>
<feature type="compositionally biased region" description="Low complexity" evidence="7">
    <location>
        <begin position="678"/>
        <end position="687"/>
    </location>
</feature>
<evidence type="ECO:0000256" key="2">
    <source>
        <dbReference type="ARBA" id="ARBA00005982"/>
    </source>
</evidence>
<feature type="transmembrane region" description="Helical" evidence="8">
    <location>
        <begin position="379"/>
        <end position="397"/>
    </location>
</feature>
<dbReference type="GO" id="GO:0022857">
    <property type="term" value="F:transmembrane transporter activity"/>
    <property type="evidence" value="ECO:0007669"/>
    <property type="project" value="InterPro"/>
</dbReference>
<evidence type="ECO:0000256" key="8">
    <source>
        <dbReference type="SAM" id="Phobius"/>
    </source>
</evidence>
<feature type="transmembrane region" description="Helical" evidence="8">
    <location>
        <begin position="604"/>
        <end position="625"/>
    </location>
</feature>
<protein>
    <recommendedName>
        <fullName evidence="10">Major facilitator superfamily (MFS) profile domain-containing protein</fullName>
    </recommendedName>
</protein>
<feature type="compositionally biased region" description="Acidic residues" evidence="7">
    <location>
        <begin position="702"/>
        <end position="712"/>
    </location>
</feature>
<reference evidence="9" key="1">
    <citation type="submission" date="2021-01" db="EMBL/GenBank/DDBJ databases">
        <authorList>
            <person name="Corre E."/>
            <person name="Pelletier E."/>
            <person name="Niang G."/>
            <person name="Scheremetjew M."/>
            <person name="Finn R."/>
            <person name="Kale V."/>
            <person name="Holt S."/>
            <person name="Cochrane G."/>
            <person name="Meng A."/>
            <person name="Brown T."/>
            <person name="Cohen L."/>
        </authorList>
    </citation>
    <scope>NUCLEOTIDE SEQUENCE</scope>
    <source>
        <strain evidence="9">CCMP219</strain>
    </source>
</reference>
<feature type="transmembrane region" description="Helical" evidence="8">
    <location>
        <begin position="215"/>
        <end position="237"/>
    </location>
</feature>